<keyword evidence="2" id="KW-1185">Reference proteome</keyword>
<name>F9XRE6_ZYMTI</name>
<dbReference type="GeneID" id="13399650"/>
<proteinExistence type="predicted"/>
<dbReference type="KEGG" id="ztr:MYCGRDRAFT_97798"/>
<evidence type="ECO:0000313" key="1">
    <source>
        <dbReference type="EMBL" id="EGP82181.1"/>
    </source>
</evidence>
<sequence>MQALCLLPLHREVRTRNPTTTLSDSLLRPNLSARRLELSKDGSERVKLSRLMRWLVEADSAAVGTDRGVRVRWIDGAVVRAVKTESSAVVDGAADVGVVSARVRVR</sequence>
<organism evidence="1 2">
    <name type="scientific">Zymoseptoria tritici (strain CBS 115943 / IPO323)</name>
    <name type="common">Speckled leaf blotch fungus</name>
    <name type="synonym">Septoria tritici</name>
    <dbReference type="NCBI Taxonomy" id="336722"/>
    <lineage>
        <taxon>Eukaryota</taxon>
        <taxon>Fungi</taxon>
        <taxon>Dikarya</taxon>
        <taxon>Ascomycota</taxon>
        <taxon>Pezizomycotina</taxon>
        <taxon>Dothideomycetes</taxon>
        <taxon>Dothideomycetidae</taxon>
        <taxon>Mycosphaerellales</taxon>
        <taxon>Mycosphaerellaceae</taxon>
        <taxon>Zymoseptoria</taxon>
    </lineage>
</organism>
<protein>
    <submittedName>
        <fullName evidence="1">Uncharacterized protein</fullName>
    </submittedName>
</protein>
<reference evidence="1 2" key="1">
    <citation type="journal article" date="2011" name="PLoS Genet.">
        <title>Finished genome of the fungal wheat pathogen Mycosphaerella graminicola reveals dispensome structure, chromosome plasticity, and stealth pathogenesis.</title>
        <authorList>
            <person name="Goodwin S.B."/>
            <person name="Ben M'barek S."/>
            <person name="Dhillon B."/>
            <person name="Wittenberg A.H.J."/>
            <person name="Crane C.F."/>
            <person name="Hane J.K."/>
            <person name="Foster A.J."/>
            <person name="Van der Lee T.A.J."/>
            <person name="Grimwood J."/>
            <person name="Aerts A."/>
            <person name="Antoniw J."/>
            <person name="Bailey A."/>
            <person name="Bluhm B."/>
            <person name="Bowler J."/>
            <person name="Bristow J."/>
            <person name="van der Burgt A."/>
            <person name="Canto-Canche B."/>
            <person name="Churchill A.C.L."/>
            <person name="Conde-Ferraez L."/>
            <person name="Cools H.J."/>
            <person name="Coutinho P.M."/>
            <person name="Csukai M."/>
            <person name="Dehal P."/>
            <person name="De Wit P."/>
            <person name="Donzelli B."/>
            <person name="van de Geest H.C."/>
            <person name="van Ham R.C.H.J."/>
            <person name="Hammond-Kosack K.E."/>
            <person name="Henrissat B."/>
            <person name="Kilian A."/>
            <person name="Kobayashi A.K."/>
            <person name="Koopmann E."/>
            <person name="Kourmpetis Y."/>
            <person name="Kuzniar A."/>
            <person name="Lindquist E."/>
            <person name="Lombard V."/>
            <person name="Maliepaard C."/>
            <person name="Martins N."/>
            <person name="Mehrabi R."/>
            <person name="Nap J.P.H."/>
            <person name="Ponomarenko A."/>
            <person name="Rudd J.J."/>
            <person name="Salamov A."/>
            <person name="Schmutz J."/>
            <person name="Schouten H.J."/>
            <person name="Shapiro H."/>
            <person name="Stergiopoulos I."/>
            <person name="Torriani S.F.F."/>
            <person name="Tu H."/>
            <person name="de Vries R.P."/>
            <person name="Waalwijk C."/>
            <person name="Ware S.B."/>
            <person name="Wiebenga A."/>
            <person name="Zwiers L.-H."/>
            <person name="Oliver R.P."/>
            <person name="Grigoriev I.V."/>
            <person name="Kema G.H.J."/>
        </authorList>
    </citation>
    <scope>NUCLEOTIDE SEQUENCE [LARGE SCALE GENOMIC DNA]</scope>
    <source>
        <strain evidence="2">CBS 115943 / IPO323</strain>
    </source>
</reference>
<gene>
    <name evidence="1" type="ORF">MYCGRDRAFT_97798</name>
</gene>
<dbReference type="InParanoid" id="F9XRE6"/>
<dbReference type="RefSeq" id="XP_003847205.1">
    <property type="nucleotide sequence ID" value="XM_003847157.1"/>
</dbReference>
<accession>F9XRE6</accession>
<dbReference type="EMBL" id="CM001212">
    <property type="protein sequence ID" value="EGP82181.1"/>
    <property type="molecule type" value="Genomic_DNA"/>
</dbReference>
<dbReference type="Proteomes" id="UP000008062">
    <property type="component" value="Chromosome 17"/>
</dbReference>
<evidence type="ECO:0000313" key="2">
    <source>
        <dbReference type="Proteomes" id="UP000008062"/>
    </source>
</evidence>
<dbReference type="HOGENOM" id="CLU_2225319_0_0_1"/>
<dbReference type="AlphaFoldDB" id="F9XRE6"/>